<dbReference type="InterPro" id="IPR027417">
    <property type="entry name" value="P-loop_NTPase"/>
</dbReference>
<dbReference type="CDD" id="cd00009">
    <property type="entry name" value="AAA"/>
    <property type="match status" value="1"/>
</dbReference>
<dbReference type="InterPro" id="IPR025943">
    <property type="entry name" value="Sigma_54_int_dom_ATP-bd_2"/>
</dbReference>
<evidence type="ECO:0000256" key="6">
    <source>
        <dbReference type="ARBA" id="ARBA00023163"/>
    </source>
</evidence>
<keyword evidence="2" id="KW-0067">ATP-binding</keyword>
<keyword evidence="4" id="KW-0238">DNA-binding</keyword>
<dbReference type="FunFam" id="3.40.50.300:FF:000006">
    <property type="entry name" value="DNA-binding transcriptional regulator NtrC"/>
    <property type="match status" value="1"/>
</dbReference>
<dbReference type="CDD" id="cd00156">
    <property type="entry name" value="REC"/>
    <property type="match status" value="1"/>
</dbReference>
<keyword evidence="3" id="KW-0805">Transcription regulation</keyword>
<gene>
    <name evidence="10" type="ORF">FYJ44_02645</name>
</gene>
<dbReference type="SUPFAM" id="SSF52172">
    <property type="entry name" value="CheY-like"/>
    <property type="match status" value="1"/>
</dbReference>
<dbReference type="InterPro" id="IPR003593">
    <property type="entry name" value="AAA+_ATPase"/>
</dbReference>
<dbReference type="GO" id="GO:0005524">
    <property type="term" value="F:ATP binding"/>
    <property type="evidence" value="ECO:0007669"/>
    <property type="project" value="UniProtKB-KW"/>
</dbReference>
<keyword evidence="1" id="KW-0547">Nucleotide-binding</keyword>
<dbReference type="InterPro" id="IPR002197">
    <property type="entry name" value="HTH_Fis"/>
</dbReference>
<dbReference type="FunFam" id="1.10.8.60:FF:000014">
    <property type="entry name" value="DNA-binding transcriptional regulator NtrC"/>
    <property type="match status" value="1"/>
</dbReference>
<dbReference type="Gene3D" id="3.40.50.300">
    <property type="entry name" value="P-loop containing nucleotide triphosphate hydrolases"/>
    <property type="match status" value="1"/>
</dbReference>
<dbReference type="PROSITE" id="PS00688">
    <property type="entry name" value="SIGMA54_INTERACT_3"/>
    <property type="match status" value="1"/>
</dbReference>
<dbReference type="Proteomes" id="UP000477488">
    <property type="component" value="Unassembled WGS sequence"/>
</dbReference>
<dbReference type="Gene3D" id="3.40.50.2300">
    <property type="match status" value="1"/>
</dbReference>
<proteinExistence type="predicted"/>
<organism evidence="10 11">
    <name type="scientific">Desulfovibrio porci</name>
    <dbReference type="NCBI Taxonomy" id="2605782"/>
    <lineage>
        <taxon>Bacteria</taxon>
        <taxon>Pseudomonadati</taxon>
        <taxon>Thermodesulfobacteriota</taxon>
        <taxon>Desulfovibrionia</taxon>
        <taxon>Desulfovibrionales</taxon>
        <taxon>Desulfovibrionaceae</taxon>
        <taxon>Desulfovibrio</taxon>
    </lineage>
</organism>
<evidence type="ECO:0000256" key="3">
    <source>
        <dbReference type="ARBA" id="ARBA00023015"/>
    </source>
</evidence>
<sequence>MKKLTILAADDDATHREMLRTLLREWGYAVGEAVDGEQAVALCREQSFDLVLMDVRMPKKTGLEALKEIKAHNPALPVLIMTAFSDVAAAVEAIKSGAYDYLTKPLDFEKLKVVLRNVFAHVGLIEENASLSRSLAATEAHSDMVGRSAAMSALWEMLRTIAPTDATVLITGESGTGKELVARAVHAASRRAQGPFVAVNCAALTESLLASELFGHEKGAFTGADKKHEGYFLKANGGTIFLDEIGEMPLSMQVKLLRVIQEREVLSVGGNTAVPVDVRIIAATNRDLAQEVDAGNFRQDLYYRLNVVTLALPPLRERADDIPLLAQHFMNRFASKNNKRIKGFTPGAMDRLVRYAWPGNVRELENVIERASILLLGEHISERELPERLKTPEQGDALADALETDCPTLDDVERAVILKTLKRFGGNKTEAAKALGITRKTLHAKLNKYQGAQDDAEEDGAAS</sequence>
<evidence type="ECO:0000256" key="5">
    <source>
        <dbReference type="ARBA" id="ARBA00023159"/>
    </source>
</evidence>
<evidence type="ECO:0000313" key="11">
    <source>
        <dbReference type="Proteomes" id="UP000477488"/>
    </source>
</evidence>
<evidence type="ECO:0000313" key="10">
    <source>
        <dbReference type="EMBL" id="MSS26960.1"/>
    </source>
</evidence>
<evidence type="ECO:0000256" key="1">
    <source>
        <dbReference type="ARBA" id="ARBA00022741"/>
    </source>
</evidence>
<dbReference type="InterPro" id="IPR025662">
    <property type="entry name" value="Sigma_54_int_dom_ATP-bd_1"/>
</dbReference>
<dbReference type="PROSITE" id="PS00676">
    <property type="entry name" value="SIGMA54_INTERACT_2"/>
    <property type="match status" value="1"/>
</dbReference>
<dbReference type="Pfam" id="PF02954">
    <property type="entry name" value="HTH_8"/>
    <property type="match status" value="1"/>
</dbReference>
<dbReference type="PRINTS" id="PR01590">
    <property type="entry name" value="HTHFIS"/>
</dbReference>
<dbReference type="InterPro" id="IPR002078">
    <property type="entry name" value="Sigma_54_int"/>
</dbReference>
<dbReference type="SUPFAM" id="SSF52540">
    <property type="entry name" value="P-loop containing nucleoside triphosphate hydrolases"/>
    <property type="match status" value="1"/>
</dbReference>
<dbReference type="SUPFAM" id="SSF46689">
    <property type="entry name" value="Homeodomain-like"/>
    <property type="match status" value="1"/>
</dbReference>
<dbReference type="RefSeq" id="WP_154508895.1">
    <property type="nucleotide sequence ID" value="NZ_DBFWWU010000188.1"/>
</dbReference>
<dbReference type="SMART" id="SM00382">
    <property type="entry name" value="AAA"/>
    <property type="match status" value="1"/>
</dbReference>
<dbReference type="Pfam" id="PF25601">
    <property type="entry name" value="AAA_lid_14"/>
    <property type="match status" value="1"/>
</dbReference>
<name>A0A6L5XIA9_9BACT</name>
<dbReference type="GO" id="GO:0006355">
    <property type="term" value="P:regulation of DNA-templated transcription"/>
    <property type="evidence" value="ECO:0007669"/>
    <property type="project" value="InterPro"/>
</dbReference>
<dbReference type="InterPro" id="IPR001789">
    <property type="entry name" value="Sig_transdc_resp-reg_receiver"/>
</dbReference>
<keyword evidence="6" id="KW-0804">Transcription</keyword>
<keyword evidence="7" id="KW-0597">Phosphoprotein</keyword>
<dbReference type="Pfam" id="PF00072">
    <property type="entry name" value="Response_reg"/>
    <property type="match status" value="1"/>
</dbReference>
<feature type="domain" description="Response regulatory" evidence="9">
    <location>
        <begin position="5"/>
        <end position="119"/>
    </location>
</feature>
<evidence type="ECO:0000256" key="7">
    <source>
        <dbReference type="PROSITE-ProRule" id="PRU00169"/>
    </source>
</evidence>
<dbReference type="SMART" id="SM00448">
    <property type="entry name" value="REC"/>
    <property type="match status" value="1"/>
</dbReference>
<dbReference type="PANTHER" id="PTHR32071">
    <property type="entry name" value="TRANSCRIPTIONAL REGULATORY PROTEIN"/>
    <property type="match status" value="1"/>
</dbReference>
<feature type="modified residue" description="4-aspartylphosphate" evidence="7">
    <location>
        <position position="54"/>
    </location>
</feature>
<evidence type="ECO:0000259" key="9">
    <source>
        <dbReference type="PROSITE" id="PS50110"/>
    </source>
</evidence>
<dbReference type="InterPro" id="IPR025944">
    <property type="entry name" value="Sigma_54_int_dom_CS"/>
</dbReference>
<dbReference type="PROSITE" id="PS00675">
    <property type="entry name" value="SIGMA54_INTERACT_1"/>
    <property type="match status" value="1"/>
</dbReference>
<dbReference type="Pfam" id="PF00158">
    <property type="entry name" value="Sigma54_activat"/>
    <property type="match status" value="1"/>
</dbReference>
<dbReference type="PROSITE" id="PS50045">
    <property type="entry name" value="SIGMA54_INTERACT_4"/>
    <property type="match status" value="1"/>
</dbReference>
<dbReference type="InterPro" id="IPR009057">
    <property type="entry name" value="Homeodomain-like_sf"/>
</dbReference>
<dbReference type="PROSITE" id="PS50110">
    <property type="entry name" value="RESPONSE_REGULATORY"/>
    <property type="match status" value="1"/>
</dbReference>
<accession>A0A6L5XIA9</accession>
<dbReference type="InterPro" id="IPR058031">
    <property type="entry name" value="AAA_lid_NorR"/>
</dbReference>
<keyword evidence="11" id="KW-1185">Reference proteome</keyword>
<dbReference type="InterPro" id="IPR011006">
    <property type="entry name" value="CheY-like_superfamily"/>
</dbReference>
<dbReference type="Gene3D" id="1.10.10.60">
    <property type="entry name" value="Homeodomain-like"/>
    <property type="match status" value="1"/>
</dbReference>
<dbReference type="Gene3D" id="1.10.8.60">
    <property type="match status" value="1"/>
</dbReference>
<feature type="domain" description="Sigma-54 factor interaction" evidence="8">
    <location>
        <begin position="144"/>
        <end position="373"/>
    </location>
</feature>
<dbReference type="GO" id="GO:0043565">
    <property type="term" value="F:sequence-specific DNA binding"/>
    <property type="evidence" value="ECO:0007669"/>
    <property type="project" value="InterPro"/>
</dbReference>
<dbReference type="GO" id="GO:0000160">
    <property type="term" value="P:phosphorelay signal transduction system"/>
    <property type="evidence" value="ECO:0007669"/>
    <property type="project" value="InterPro"/>
</dbReference>
<evidence type="ECO:0000256" key="2">
    <source>
        <dbReference type="ARBA" id="ARBA00022840"/>
    </source>
</evidence>
<reference evidence="10 11" key="1">
    <citation type="submission" date="2019-09" db="EMBL/GenBank/DDBJ databases">
        <title>In-depth cultivation of the pig gut microbiome towards novel bacterial diversity and tailored functional studies.</title>
        <authorList>
            <person name="Wylensek D."/>
            <person name="Hitch T.C.A."/>
            <person name="Clavel T."/>
        </authorList>
    </citation>
    <scope>NUCLEOTIDE SEQUENCE [LARGE SCALE GENOMIC DNA]</scope>
    <source>
        <strain evidence="10 11">PG-178-WT-4</strain>
    </source>
</reference>
<dbReference type="EMBL" id="VUMH01000002">
    <property type="protein sequence ID" value="MSS26960.1"/>
    <property type="molecule type" value="Genomic_DNA"/>
</dbReference>
<evidence type="ECO:0000259" key="8">
    <source>
        <dbReference type="PROSITE" id="PS50045"/>
    </source>
</evidence>
<comment type="caution">
    <text evidence="10">The sequence shown here is derived from an EMBL/GenBank/DDBJ whole genome shotgun (WGS) entry which is preliminary data.</text>
</comment>
<keyword evidence="5" id="KW-0010">Activator</keyword>
<dbReference type="AlphaFoldDB" id="A0A6L5XIA9"/>
<dbReference type="PANTHER" id="PTHR32071:SF117">
    <property type="entry name" value="PTS-DEPENDENT DIHYDROXYACETONE KINASE OPERON REGULATORY PROTEIN-RELATED"/>
    <property type="match status" value="1"/>
</dbReference>
<protein>
    <submittedName>
        <fullName evidence="10">Sigma-54-dependent Fis family transcriptional regulator</fullName>
    </submittedName>
</protein>
<evidence type="ECO:0000256" key="4">
    <source>
        <dbReference type="ARBA" id="ARBA00023125"/>
    </source>
</evidence>